<protein>
    <submittedName>
        <fullName evidence="2">Uncharacterized protein</fullName>
    </submittedName>
</protein>
<organism evidence="2">
    <name type="scientific">viral metagenome</name>
    <dbReference type="NCBI Taxonomy" id="1070528"/>
    <lineage>
        <taxon>unclassified sequences</taxon>
        <taxon>metagenomes</taxon>
        <taxon>organismal metagenomes</taxon>
    </lineage>
</organism>
<reference evidence="2" key="1">
    <citation type="journal article" date="2020" name="Nature">
        <title>Giant virus diversity and host interactions through global metagenomics.</title>
        <authorList>
            <person name="Schulz F."/>
            <person name="Roux S."/>
            <person name="Paez-Espino D."/>
            <person name="Jungbluth S."/>
            <person name="Walsh D.A."/>
            <person name="Denef V.J."/>
            <person name="McMahon K.D."/>
            <person name="Konstantinidis K.T."/>
            <person name="Eloe-Fadrosh E.A."/>
            <person name="Kyrpides N.C."/>
            <person name="Woyke T."/>
        </authorList>
    </citation>
    <scope>NUCLEOTIDE SEQUENCE</scope>
    <source>
        <strain evidence="2">GVMAG-S-1064190-84</strain>
    </source>
</reference>
<name>A0A6C0JY55_9ZZZZ</name>
<sequence>MMDIDSQKYKDLENELDHIQLEQLRILNERALKIKQQLLDQNSIANFEKNSYIAKTLLNE</sequence>
<feature type="coiled-coil region" evidence="1">
    <location>
        <begin position="2"/>
        <end position="41"/>
    </location>
</feature>
<dbReference type="EMBL" id="MN740699">
    <property type="protein sequence ID" value="QHU08808.1"/>
    <property type="molecule type" value="Genomic_DNA"/>
</dbReference>
<keyword evidence="1" id="KW-0175">Coiled coil</keyword>
<accession>A0A6C0JY55</accession>
<evidence type="ECO:0000313" key="2">
    <source>
        <dbReference type="EMBL" id="QHU08808.1"/>
    </source>
</evidence>
<dbReference type="AlphaFoldDB" id="A0A6C0JY55"/>
<evidence type="ECO:0000256" key="1">
    <source>
        <dbReference type="SAM" id="Coils"/>
    </source>
</evidence>
<proteinExistence type="predicted"/>